<dbReference type="EMBL" id="ML976177">
    <property type="protein sequence ID" value="KAF1936650.1"/>
    <property type="molecule type" value="Genomic_DNA"/>
</dbReference>
<protein>
    <recommendedName>
        <fullName evidence="1">Retroviral polymerase SH3-like domain-containing protein</fullName>
    </recommendedName>
</protein>
<dbReference type="OrthoDB" id="3943081at2759"/>
<keyword evidence="3" id="KW-1185">Reference proteome</keyword>
<evidence type="ECO:0000259" key="1">
    <source>
        <dbReference type="Pfam" id="PF25597"/>
    </source>
</evidence>
<reference evidence="2" key="1">
    <citation type="journal article" date="2020" name="Stud. Mycol.">
        <title>101 Dothideomycetes genomes: a test case for predicting lifestyles and emergence of pathogens.</title>
        <authorList>
            <person name="Haridas S."/>
            <person name="Albert R."/>
            <person name="Binder M."/>
            <person name="Bloem J."/>
            <person name="Labutti K."/>
            <person name="Salamov A."/>
            <person name="Andreopoulos B."/>
            <person name="Baker S."/>
            <person name="Barry K."/>
            <person name="Bills G."/>
            <person name="Bluhm B."/>
            <person name="Cannon C."/>
            <person name="Castanera R."/>
            <person name="Culley D."/>
            <person name="Daum C."/>
            <person name="Ezra D."/>
            <person name="Gonzalez J."/>
            <person name="Henrissat B."/>
            <person name="Kuo A."/>
            <person name="Liang C."/>
            <person name="Lipzen A."/>
            <person name="Lutzoni F."/>
            <person name="Magnuson J."/>
            <person name="Mondo S."/>
            <person name="Nolan M."/>
            <person name="Ohm R."/>
            <person name="Pangilinan J."/>
            <person name="Park H.-J."/>
            <person name="Ramirez L."/>
            <person name="Alfaro M."/>
            <person name="Sun H."/>
            <person name="Tritt A."/>
            <person name="Yoshinaga Y."/>
            <person name="Zwiers L.-H."/>
            <person name="Turgeon B."/>
            <person name="Goodwin S."/>
            <person name="Spatafora J."/>
            <person name="Crous P."/>
            <person name="Grigoriev I."/>
        </authorList>
    </citation>
    <scope>NUCLEOTIDE SEQUENCE</scope>
    <source>
        <strain evidence="2">CBS 161.51</strain>
    </source>
</reference>
<evidence type="ECO:0000313" key="2">
    <source>
        <dbReference type="EMBL" id="KAF1936650.1"/>
    </source>
</evidence>
<dbReference type="Pfam" id="PF25597">
    <property type="entry name" value="SH3_retrovirus"/>
    <property type="match status" value="1"/>
</dbReference>
<gene>
    <name evidence="2" type="ORF">EJ02DRAFT_479745</name>
</gene>
<proteinExistence type="predicted"/>
<evidence type="ECO:0000313" key="3">
    <source>
        <dbReference type="Proteomes" id="UP000800038"/>
    </source>
</evidence>
<organism evidence="2 3">
    <name type="scientific">Clathrospora elynae</name>
    <dbReference type="NCBI Taxonomy" id="706981"/>
    <lineage>
        <taxon>Eukaryota</taxon>
        <taxon>Fungi</taxon>
        <taxon>Dikarya</taxon>
        <taxon>Ascomycota</taxon>
        <taxon>Pezizomycotina</taxon>
        <taxon>Dothideomycetes</taxon>
        <taxon>Pleosporomycetidae</taxon>
        <taxon>Pleosporales</taxon>
        <taxon>Diademaceae</taxon>
        <taxon>Clathrospora</taxon>
    </lineage>
</organism>
<feature type="domain" description="Retroviral polymerase SH3-like" evidence="1">
    <location>
        <begin position="8"/>
        <end position="62"/>
    </location>
</feature>
<dbReference type="Proteomes" id="UP000800038">
    <property type="component" value="Unassembled WGS sequence"/>
</dbReference>
<accession>A0A6A5SAH7</accession>
<dbReference type="InterPro" id="IPR057670">
    <property type="entry name" value="SH3_retrovirus"/>
</dbReference>
<name>A0A6A5SAH7_9PLEO</name>
<sequence length="196" mass="21572">MHAFGHTGYVHIPAQKRVQGDKFAPRAERGHLVGMIGESIYLMWIPETDKIVTTASVKFDKYGAVQSTPDLSTPPSKPCIGCLQPLINRITEAPQLALGGEDEDLVLPEVGHAGDNFDGFVDDNPVEVAPTRGNNVAPRRHEIHADFDQANIMEGPRNRRARAHFTTPTFSYCFAMAIIRPTARLADMPPEPPRHG</sequence>
<dbReference type="AlphaFoldDB" id="A0A6A5SAH7"/>